<gene>
    <name evidence="4" type="primary">lon1</name>
    <name evidence="4" type="ORF">EKD16_04220</name>
</gene>
<accession>A0A4P6Q1R2</accession>
<dbReference type="EMBL" id="CP036455">
    <property type="protein sequence ID" value="QBI52654.1"/>
    <property type="molecule type" value="Genomic_DNA"/>
</dbReference>
<dbReference type="GO" id="GO:0005524">
    <property type="term" value="F:ATP binding"/>
    <property type="evidence" value="ECO:0007669"/>
    <property type="project" value="InterPro"/>
</dbReference>
<evidence type="ECO:0000313" key="4">
    <source>
        <dbReference type="EMBL" id="QBI52654.1"/>
    </source>
</evidence>
<dbReference type="AlphaFoldDB" id="A0A4P6Q1R2"/>
<dbReference type="KEGG" id="strr:EKD16_04220"/>
<dbReference type="Pfam" id="PF13180">
    <property type="entry name" value="PDZ_2"/>
    <property type="match status" value="1"/>
</dbReference>
<dbReference type="GO" id="GO:0004176">
    <property type="term" value="F:ATP-dependent peptidase activity"/>
    <property type="evidence" value="ECO:0007669"/>
    <property type="project" value="UniProtKB-UniRule"/>
</dbReference>
<dbReference type="OrthoDB" id="2356897at2"/>
<dbReference type="SUPFAM" id="SSF54211">
    <property type="entry name" value="Ribosomal protein S5 domain 2-like"/>
    <property type="match status" value="1"/>
</dbReference>
<organism evidence="4 5">
    <name type="scientific">Streptomonospora litoralis</name>
    <dbReference type="NCBI Taxonomy" id="2498135"/>
    <lineage>
        <taxon>Bacteria</taxon>
        <taxon>Bacillati</taxon>
        <taxon>Actinomycetota</taxon>
        <taxon>Actinomycetes</taxon>
        <taxon>Streptosporangiales</taxon>
        <taxon>Nocardiopsidaceae</taxon>
        <taxon>Streptomonospora</taxon>
    </lineage>
</organism>
<name>A0A4P6Q1R2_9ACTN</name>
<dbReference type="Pfam" id="PF05362">
    <property type="entry name" value="Lon_C"/>
    <property type="match status" value="1"/>
</dbReference>
<dbReference type="Gene3D" id="2.30.42.10">
    <property type="match status" value="1"/>
</dbReference>
<dbReference type="InterPro" id="IPR001478">
    <property type="entry name" value="PDZ"/>
</dbReference>
<dbReference type="PROSITE" id="PS51786">
    <property type="entry name" value="LON_PROTEOLYTIC"/>
    <property type="match status" value="1"/>
</dbReference>
<dbReference type="GO" id="GO:0030163">
    <property type="term" value="P:protein catabolic process"/>
    <property type="evidence" value="ECO:0007669"/>
    <property type="project" value="InterPro"/>
</dbReference>
<proteinExistence type="inferred from homology"/>
<evidence type="ECO:0000259" key="3">
    <source>
        <dbReference type="PROSITE" id="PS51786"/>
    </source>
</evidence>
<dbReference type="RefSeq" id="WP_131097171.1">
    <property type="nucleotide sequence ID" value="NZ_CP036455.1"/>
</dbReference>
<reference evidence="4 5" key="1">
    <citation type="submission" date="2019-02" db="EMBL/GenBank/DDBJ databases">
        <authorList>
            <person name="Khodamoradi S."/>
            <person name="Hahnke R.L."/>
            <person name="Kaempfer P."/>
            <person name="Schumann P."/>
            <person name="Rohde M."/>
            <person name="Steinert M."/>
            <person name="Luzhetskyy A."/>
            <person name="Wink J."/>
            <person name="Ruckert C."/>
        </authorList>
    </citation>
    <scope>NUCLEOTIDE SEQUENCE [LARGE SCALE GENOMIC DNA]</scope>
    <source>
        <strain evidence="4 5">M2</strain>
    </source>
</reference>
<sequence length="351" mass="36947">MFRRAMTLIVAVVLLVGLGAGAVYLPVPYLVASPGIALNTLGTAEGEQIIQVEGTESYEHDGELSMVTVQYSGGPDVRMDLFTVLGAWLSPSQAVLPQEALFPPDRSVEEITEAQTLEMNSSQRRATAAALSQLGVDYETRAYVADVVQGRPAEGELRKGDVITRVDGEPVADKEEAVELVGDREPGEPVQLTLRRDGETVQAEVGTEENDEGDPIIGVLIADRMDFPFEVDISVGEIGGPSAGMMFALGVMDRLTPESLTGGSDIAGTGTITPEGEVGGVSGVEQKMVSAQRQGAEYFFVPADSCAQTFDSAATGEIEVVKVGTLDEAVEALEAIRTGNGTGDLPRCQPG</sequence>
<evidence type="ECO:0000313" key="5">
    <source>
        <dbReference type="Proteomes" id="UP000292235"/>
    </source>
</evidence>
<keyword evidence="5" id="KW-1185">Reference proteome</keyword>
<dbReference type="PANTHER" id="PTHR10046">
    <property type="entry name" value="ATP DEPENDENT LON PROTEASE FAMILY MEMBER"/>
    <property type="match status" value="1"/>
</dbReference>
<feature type="active site" evidence="1">
    <location>
        <position position="287"/>
    </location>
</feature>
<dbReference type="InterPro" id="IPR027065">
    <property type="entry name" value="Lon_Prtase"/>
</dbReference>
<dbReference type="InterPro" id="IPR036034">
    <property type="entry name" value="PDZ_sf"/>
</dbReference>
<dbReference type="GO" id="GO:0004252">
    <property type="term" value="F:serine-type endopeptidase activity"/>
    <property type="evidence" value="ECO:0007669"/>
    <property type="project" value="UniProtKB-UniRule"/>
</dbReference>
<dbReference type="Gene3D" id="3.30.230.10">
    <property type="match status" value="1"/>
</dbReference>
<evidence type="ECO:0000256" key="1">
    <source>
        <dbReference type="PROSITE-ProRule" id="PRU01122"/>
    </source>
</evidence>
<dbReference type="Proteomes" id="UP000292235">
    <property type="component" value="Chromosome"/>
</dbReference>
<feature type="domain" description="Lon proteolytic" evidence="3">
    <location>
        <begin position="234"/>
        <end position="336"/>
    </location>
</feature>
<dbReference type="PROSITE" id="PS50106">
    <property type="entry name" value="PDZ"/>
    <property type="match status" value="1"/>
</dbReference>
<dbReference type="GO" id="GO:0006508">
    <property type="term" value="P:proteolysis"/>
    <property type="evidence" value="ECO:0007669"/>
    <property type="project" value="UniProtKB-KW"/>
</dbReference>
<dbReference type="InterPro" id="IPR020568">
    <property type="entry name" value="Ribosomal_Su5_D2-typ_SF"/>
</dbReference>
<protein>
    <recommendedName>
        <fullName evidence="1">endopeptidase La</fullName>
        <ecNumber evidence="1">3.4.21.53</ecNumber>
    </recommendedName>
</protein>
<keyword evidence="1 4" id="KW-0645">Protease</keyword>
<feature type="domain" description="PDZ" evidence="2">
    <location>
        <begin position="116"/>
        <end position="198"/>
    </location>
</feature>
<keyword evidence="1" id="KW-0720">Serine protease</keyword>
<feature type="active site" evidence="1">
    <location>
        <position position="242"/>
    </location>
</feature>
<dbReference type="SMART" id="SM00228">
    <property type="entry name" value="PDZ"/>
    <property type="match status" value="1"/>
</dbReference>
<keyword evidence="1 4" id="KW-0378">Hydrolase</keyword>
<comment type="similarity">
    <text evidence="1">Belongs to the peptidase S16 family.</text>
</comment>
<dbReference type="EC" id="3.4.21.53" evidence="1"/>
<comment type="catalytic activity">
    <reaction evidence="1">
        <text>Hydrolysis of proteins in presence of ATP.</text>
        <dbReference type="EC" id="3.4.21.53"/>
    </reaction>
</comment>
<dbReference type="InterPro" id="IPR014721">
    <property type="entry name" value="Ribsml_uS5_D2-typ_fold_subgr"/>
</dbReference>
<dbReference type="SUPFAM" id="SSF50156">
    <property type="entry name" value="PDZ domain-like"/>
    <property type="match status" value="1"/>
</dbReference>
<dbReference type="InterPro" id="IPR008269">
    <property type="entry name" value="Lon_proteolytic"/>
</dbReference>
<evidence type="ECO:0000259" key="2">
    <source>
        <dbReference type="PROSITE" id="PS50106"/>
    </source>
</evidence>